<evidence type="ECO:0000313" key="1">
    <source>
        <dbReference type="EMBL" id="KAK3285269.1"/>
    </source>
</evidence>
<keyword evidence="2" id="KW-1185">Reference proteome</keyword>
<dbReference type="AlphaFoldDB" id="A0AAE0GVU5"/>
<gene>
    <name evidence="1" type="ORF">CYMTET_7122</name>
</gene>
<dbReference type="Proteomes" id="UP001190700">
    <property type="component" value="Unassembled WGS sequence"/>
</dbReference>
<dbReference type="InterPro" id="IPR036278">
    <property type="entry name" value="Sialidase_sf"/>
</dbReference>
<organism evidence="1 2">
    <name type="scientific">Cymbomonas tetramitiformis</name>
    <dbReference type="NCBI Taxonomy" id="36881"/>
    <lineage>
        <taxon>Eukaryota</taxon>
        <taxon>Viridiplantae</taxon>
        <taxon>Chlorophyta</taxon>
        <taxon>Pyramimonadophyceae</taxon>
        <taxon>Pyramimonadales</taxon>
        <taxon>Pyramimonadaceae</taxon>
        <taxon>Cymbomonas</taxon>
    </lineage>
</organism>
<sequence length="300" mass="31861">MTCDIDRTPHGRLWVPRWSQPKRLLHGGSMPDSPRVVGGQPPIAAGSILRSRLAGGAKWALPVWYPSRHAQCWNISAEAELPGRAPEKAIAMLVGDSVDGLQWHSPRASKPLAFVTPRSGAKLYNPAMVLLPSGRIAAFIAVFGRIHRAISIDGGMTWQKLGWTFLVAQDGSTSAVLLSNGVAVLAFIAWKTDEGHVLSKRTPGAFPIIKLVYTRDEGKSFEDLLLIQEHPSAPPARPVLTQSGCMIHVAYAVGMIPSSASGSGSGPNNPMHGGIKHVAVALDMSNGGIVAGVKPMISLS</sequence>
<name>A0AAE0GVU5_9CHLO</name>
<dbReference type="EMBL" id="LGRX02001894">
    <property type="protein sequence ID" value="KAK3285269.1"/>
    <property type="molecule type" value="Genomic_DNA"/>
</dbReference>
<protein>
    <submittedName>
        <fullName evidence="1">Uncharacterized protein</fullName>
    </submittedName>
</protein>
<evidence type="ECO:0000313" key="2">
    <source>
        <dbReference type="Proteomes" id="UP001190700"/>
    </source>
</evidence>
<reference evidence="1 2" key="1">
    <citation type="journal article" date="2015" name="Genome Biol. Evol.">
        <title>Comparative Genomics of a Bacterivorous Green Alga Reveals Evolutionary Causalities and Consequences of Phago-Mixotrophic Mode of Nutrition.</title>
        <authorList>
            <person name="Burns J.A."/>
            <person name="Paasch A."/>
            <person name="Narechania A."/>
            <person name="Kim E."/>
        </authorList>
    </citation>
    <scope>NUCLEOTIDE SEQUENCE [LARGE SCALE GENOMIC DNA]</scope>
    <source>
        <strain evidence="1 2">PLY_AMNH</strain>
    </source>
</reference>
<dbReference type="SUPFAM" id="SSF50939">
    <property type="entry name" value="Sialidases"/>
    <property type="match status" value="1"/>
</dbReference>
<proteinExistence type="predicted"/>
<comment type="caution">
    <text evidence="1">The sequence shown here is derived from an EMBL/GenBank/DDBJ whole genome shotgun (WGS) entry which is preliminary data.</text>
</comment>
<dbReference type="Gene3D" id="2.120.10.10">
    <property type="match status" value="1"/>
</dbReference>
<accession>A0AAE0GVU5</accession>
<dbReference type="CDD" id="cd15482">
    <property type="entry name" value="Sialidase_non-viral"/>
    <property type="match status" value="1"/>
</dbReference>